<name>Q2JB12_FRACC</name>
<dbReference type="AlphaFoldDB" id="Q2JB12"/>
<gene>
    <name evidence="2" type="ordered locus">Francci3_2159</name>
</gene>
<sequence length="208" mass="21871">MAATPPHPIVRIGSRFPMIQSGCDLENACSNQNSIKFTIIDLGRLTGSGGCAGNERNLVNRSYESNVLIGDQEINEDHCGTDLLNRQAARMVTALGATMTGSTGPSRWPRCPVPGHLVRVMTGDSGFCPRGVHGRDRLDPVDGVEKTLPAISRRLVVQKRVWTLAAGDTGHHPQGAAAPPAASWSPTTTRSVAVDGGPSADRAGQGVS</sequence>
<evidence type="ECO:0000256" key="1">
    <source>
        <dbReference type="SAM" id="MobiDB-lite"/>
    </source>
</evidence>
<evidence type="ECO:0000313" key="3">
    <source>
        <dbReference type="Proteomes" id="UP000001937"/>
    </source>
</evidence>
<feature type="compositionally biased region" description="Low complexity" evidence="1">
    <location>
        <begin position="176"/>
        <end position="191"/>
    </location>
</feature>
<organism evidence="2 3">
    <name type="scientific">Frankia casuarinae (strain DSM 45818 / CECT 9043 / HFP020203 / CcI3)</name>
    <dbReference type="NCBI Taxonomy" id="106370"/>
    <lineage>
        <taxon>Bacteria</taxon>
        <taxon>Bacillati</taxon>
        <taxon>Actinomycetota</taxon>
        <taxon>Actinomycetes</taxon>
        <taxon>Frankiales</taxon>
        <taxon>Frankiaceae</taxon>
        <taxon>Frankia</taxon>
    </lineage>
</organism>
<dbReference type="HOGENOM" id="CLU_1319381_0_0_11"/>
<reference evidence="2 3" key="1">
    <citation type="journal article" date="2007" name="Genome Res.">
        <title>Genome characteristics of facultatively symbiotic Frankia sp. strains reflect host range and host plant biogeography.</title>
        <authorList>
            <person name="Normand P."/>
            <person name="Lapierre P."/>
            <person name="Tisa L.S."/>
            <person name="Gogarten J.P."/>
            <person name="Alloisio N."/>
            <person name="Bagnarol E."/>
            <person name="Bassi C.A."/>
            <person name="Berry A.M."/>
            <person name="Bickhart D.M."/>
            <person name="Choisne N."/>
            <person name="Couloux A."/>
            <person name="Cournoyer B."/>
            <person name="Cruveiller S."/>
            <person name="Daubin V."/>
            <person name="Demange N."/>
            <person name="Francino M.P."/>
            <person name="Goltsman E."/>
            <person name="Huang Y."/>
            <person name="Kopp O.R."/>
            <person name="Labarre L."/>
            <person name="Lapidus A."/>
            <person name="Lavire C."/>
            <person name="Marechal J."/>
            <person name="Martinez M."/>
            <person name="Mastronunzio J.E."/>
            <person name="Mullin B.C."/>
            <person name="Niemann J."/>
            <person name="Pujic P."/>
            <person name="Rawnsley T."/>
            <person name="Rouy Z."/>
            <person name="Schenowitz C."/>
            <person name="Sellstedt A."/>
            <person name="Tavares F."/>
            <person name="Tomkins J.P."/>
            <person name="Vallenet D."/>
            <person name="Valverde C."/>
            <person name="Wall L.G."/>
            <person name="Wang Y."/>
            <person name="Medigue C."/>
            <person name="Benson D.R."/>
        </authorList>
    </citation>
    <scope>NUCLEOTIDE SEQUENCE [LARGE SCALE GENOMIC DNA]</scope>
    <source>
        <strain evidence="3">DSM 45818 / CECT 9043 / CcI3</strain>
    </source>
</reference>
<dbReference type="KEGG" id="fra:Francci3_2159"/>
<dbReference type="Proteomes" id="UP000001937">
    <property type="component" value="Chromosome"/>
</dbReference>
<dbReference type="EMBL" id="CP000249">
    <property type="protein sequence ID" value="ABD11530.1"/>
    <property type="molecule type" value="Genomic_DNA"/>
</dbReference>
<proteinExistence type="predicted"/>
<protein>
    <submittedName>
        <fullName evidence="2">Uncharacterized protein</fullName>
    </submittedName>
</protein>
<accession>Q2JB12</accession>
<feature type="region of interest" description="Disordered" evidence="1">
    <location>
        <begin position="167"/>
        <end position="208"/>
    </location>
</feature>
<evidence type="ECO:0000313" key="2">
    <source>
        <dbReference type="EMBL" id="ABD11530.1"/>
    </source>
</evidence>
<keyword evidence="3" id="KW-1185">Reference proteome</keyword>